<organism evidence="6 9">
    <name type="scientific">Parnassius mnemosyne</name>
    <name type="common">clouded apollo</name>
    <dbReference type="NCBI Taxonomy" id="213953"/>
    <lineage>
        <taxon>Eukaryota</taxon>
        <taxon>Metazoa</taxon>
        <taxon>Ecdysozoa</taxon>
        <taxon>Arthropoda</taxon>
        <taxon>Hexapoda</taxon>
        <taxon>Insecta</taxon>
        <taxon>Pterygota</taxon>
        <taxon>Neoptera</taxon>
        <taxon>Endopterygota</taxon>
        <taxon>Lepidoptera</taxon>
        <taxon>Glossata</taxon>
        <taxon>Ditrysia</taxon>
        <taxon>Papilionoidea</taxon>
        <taxon>Papilionidae</taxon>
        <taxon>Parnassiinae</taxon>
        <taxon>Parnassini</taxon>
        <taxon>Parnassius</taxon>
        <taxon>Driopa</taxon>
    </lineage>
</organism>
<keyword evidence="9" id="KW-1185">Reference proteome</keyword>
<feature type="region of interest" description="Disordered" evidence="1">
    <location>
        <begin position="22"/>
        <end position="71"/>
    </location>
</feature>
<dbReference type="EMBL" id="CAVLGL010000087">
    <property type="protein sequence ID" value="CAK1592407.1"/>
    <property type="molecule type" value="Genomic_DNA"/>
</dbReference>
<feature type="compositionally biased region" description="Basic and acidic residues" evidence="1">
    <location>
        <begin position="42"/>
        <end position="54"/>
    </location>
</feature>
<dbReference type="AlphaFoldDB" id="A0AAV1LC39"/>
<dbReference type="InterPro" id="IPR029526">
    <property type="entry name" value="PGBD"/>
</dbReference>
<accession>A0AAV1LC39</accession>
<proteinExistence type="predicted"/>
<feature type="domain" description="PiggyBac transposable element-derived protein" evidence="2">
    <location>
        <begin position="129"/>
        <end position="498"/>
    </location>
</feature>
<evidence type="ECO:0000313" key="7">
    <source>
        <dbReference type="EMBL" id="CAK1592234.1"/>
    </source>
</evidence>
<evidence type="ECO:0000313" key="4">
    <source>
        <dbReference type="EMBL" id="CAK1582768.1"/>
    </source>
</evidence>
<evidence type="ECO:0000313" key="5">
    <source>
        <dbReference type="EMBL" id="CAK1590403.1"/>
    </source>
</evidence>
<evidence type="ECO:0000259" key="2">
    <source>
        <dbReference type="Pfam" id="PF13843"/>
    </source>
</evidence>
<name>A0AAV1LC39_9NEOP</name>
<gene>
    <name evidence="5" type="ORF">PARMNEM_LOCUS10772</name>
    <name evidence="6" type="ORF">PARMNEM_LOCUS11926</name>
    <name evidence="7" type="ORF">PARMNEM_LOCUS12251</name>
    <name evidence="8" type="ORF">PARMNEM_LOCUS12366</name>
    <name evidence="3" type="ORF">PARMNEM_LOCUS2077</name>
    <name evidence="4" type="ORF">PARMNEM_LOCUS4259</name>
</gene>
<dbReference type="EMBL" id="CAVLGL010000085">
    <property type="protein sequence ID" value="CAK1590403.1"/>
    <property type="molecule type" value="Genomic_DNA"/>
</dbReference>
<dbReference type="Proteomes" id="UP001314205">
    <property type="component" value="Unassembled WGS sequence"/>
</dbReference>
<evidence type="ECO:0000313" key="8">
    <source>
        <dbReference type="EMBL" id="CAK1592407.1"/>
    </source>
</evidence>
<evidence type="ECO:0000313" key="9">
    <source>
        <dbReference type="Proteomes" id="UP001314205"/>
    </source>
</evidence>
<dbReference type="PANTHER" id="PTHR47272">
    <property type="entry name" value="DDE_TNP_1_7 DOMAIN-CONTAINING PROTEIN"/>
    <property type="match status" value="1"/>
</dbReference>
<dbReference type="EMBL" id="CAVLGL010000013">
    <property type="protein sequence ID" value="CAK1580247.1"/>
    <property type="molecule type" value="Genomic_DNA"/>
</dbReference>
<sequence>MSRTTRKKLKDDDIENMLMRLEAGEISEDDAESDEDDLDFYPSRKDLQAVLEDKEVSDEEEVPETEECPDPPLVHEEIYQQASTSRSNVFPQINTRNLIWKKRSLEYKEESIAFLGSTELGPELMKLETPLQFFSQYFSEDLLKKIVEETNKYSTQTNIDRPVQISLTELRKYLGILIFMSVYRYPSVRSYWSSKFGFRPIIEAMPVNKFEKVRSILHFNDNNLHKPVGSPDHDKLHKLRPIIDHLTMKFSSVPMEQRLSVDEQMCATKISHFLKQYLPNKPHKWGFKLFALCSLAGYCYDFIIYSGTDKEPMRSNEPDIGVTGNTVIKLTRRVPRMMNHVIYFDNYYTSLPLMYYMAKEGIWCLGTVQLNRLGKSCKLPKKKEVMNSNVPRGSYVENTTSLDGVDFSAISWKDNKQVTLLSTYIGAEPVETIERYDKNQKKKVPIPCPKIIKEYNAHMGGVDLMDSFLGRYHIKVKSRKWYMRIFYHLLDLSVINSWILYKKVSAKKNLNPKQVLNLAEFRAELADALCKYGEHVVPSRGRPSRNFSEEPAPKRKNIQQVMPSRDVRYDGVDHIQSRQQNRMRCMNPGCKLLSSIMCLKCKVYLCSNKKTTDCFNDFHL</sequence>
<dbReference type="PANTHER" id="PTHR47272:SF1">
    <property type="entry name" value="PIGGYBAC TRANSPOSABLE ELEMENT-DERIVED PROTEIN 3-LIKE"/>
    <property type="match status" value="1"/>
</dbReference>
<feature type="compositionally biased region" description="Acidic residues" evidence="1">
    <location>
        <begin position="25"/>
        <end position="39"/>
    </location>
</feature>
<dbReference type="EMBL" id="CAVLGL010000087">
    <property type="protein sequence ID" value="CAK1591762.1"/>
    <property type="molecule type" value="Genomic_DNA"/>
</dbReference>
<feature type="compositionally biased region" description="Acidic residues" evidence="1">
    <location>
        <begin position="55"/>
        <end position="69"/>
    </location>
</feature>
<comment type="caution">
    <text evidence="6">The sequence shown here is derived from an EMBL/GenBank/DDBJ whole genome shotgun (WGS) entry which is preliminary data.</text>
</comment>
<dbReference type="EMBL" id="CAVLGL010000087">
    <property type="protein sequence ID" value="CAK1592234.1"/>
    <property type="molecule type" value="Genomic_DNA"/>
</dbReference>
<evidence type="ECO:0000313" key="3">
    <source>
        <dbReference type="EMBL" id="CAK1580247.1"/>
    </source>
</evidence>
<protein>
    <recommendedName>
        <fullName evidence="2">PiggyBac transposable element-derived protein domain-containing protein</fullName>
    </recommendedName>
</protein>
<evidence type="ECO:0000313" key="6">
    <source>
        <dbReference type="EMBL" id="CAK1591762.1"/>
    </source>
</evidence>
<evidence type="ECO:0000256" key="1">
    <source>
        <dbReference type="SAM" id="MobiDB-lite"/>
    </source>
</evidence>
<dbReference type="EMBL" id="CAVLGL010000046">
    <property type="protein sequence ID" value="CAK1582768.1"/>
    <property type="molecule type" value="Genomic_DNA"/>
</dbReference>
<dbReference type="Pfam" id="PF13843">
    <property type="entry name" value="DDE_Tnp_1_7"/>
    <property type="match status" value="1"/>
</dbReference>
<reference evidence="6 9" key="1">
    <citation type="submission" date="2023-11" db="EMBL/GenBank/DDBJ databases">
        <authorList>
            <person name="Hedman E."/>
            <person name="Englund M."/>
            <person name="Stromberg M."/>
            <person name="Nyberg Akerstrom W."/>
            <person name="Nylinder S."/>
            <person name="Jareborg N."/>
            <person name="Kallberg Y."/>
            <person name="Kronander E."/>
        </authorList>
    </citation>
    <scope>NUCLEOTIDE SEQUENCE [LARGE SCALE GENOMIC DNA]</scope>
</reference>